<dbReference type="Pfam" id="PF07992">
    <property type="entry name" value="Pyr_redox_2"/>
    <property type="match status" value="1"/>
</dbReference>
<dbReference type="GO" id="GO:0019646">
    <property type="term" value="P:aerobic electron transport chain"/>
    <property type="evidence" value="ECO:0007669"/>
    <property type="project" value="TreeGrafter"/>
</dbReference>
<evidence type="ECO:0000256" key="1">
    <source>
        <dbReference type="ARBA" id="ARBA00001974"/>
    </source>
</evidence>
<evidence type="ECO:0000259" key="6">
    <source>
        <dbReference type="Pfam" id="PF07992"/>
    </source>
</evidence>
<dbReference type="InterPro" id="IPR051169">
    <property type="entry name" value="NADH-Q_oxidoreductase"/>
</dbReference>
<accession>A0A0A5GLB5</accession>
<gene>
    <name evidence="7" type="ORF">N781_02880</name>
</gene>
<comment type="cofactor">
    <cofactor evidence="1">
        <name>FAD</name>
        <dbReference type="ChEBI" id="CHEBI:57692"/>
    </cofactor>
</comment>
<evidence type="ECO:0000313" key="8">
    <source>
        <dbReference type="Proteomes" id="UP000030528"/>
    </source>
</evidence>
<keyword evidence="5" id="KW-0560">Oxidoreductase</keyword>
<dbReference type="InterPro" id="IPR036188">
    <property type="entry name" value="FAD/NAD-bd_sf"/>
</dbReference>
<sequence length="362" mass="40972">MKKLLLVGAGHAHLHIIKEFEQAPYEDLEVTLLSPSRYQYYSGMFSGYTEGVYKEEEIRVDIEALSERTGVKWYKEAVVSVDAVQKIALSDTGSLHEYDAVSFDIGSLTAHTSVKGVQQHALRIKPNYHFPDALERLQQSKAPVVIGGGAAGTEIALNLQAYRMKHNIQKPVQLLSSSDRLLPSQTEQVSAHIEKIVEHAGIELHLGEKVTEMNSMKVYTNTQAYPYKDALWLAGPRAPELFRLSKLPTDDQNYLLVESTLQVKDHPSVFGAGDCISLRDYPDLEKNGVFAVRQAPVLWKNILGFLYEKDGEHFIPQTRYLSILSTGDQKGFLMYGKWHLHTGWAWKLKHRIDSKFIARYQD</sequence>
<feature type="domain" description="FAD/NAD(P)-binding" evidence="6">
    <location>
        <begin position="3"/>
        <end position="280"/>
    </location>
</feature>
<dbReference type="eggNOG" id="COG1252">
    <property type="taxonomic scope" value="Bacteria"/>
</dbReference>
<protein>
    <submittedName>
        <fullName evidence="7">Pyridine nucleotide-disulfide oxidoreductase</fullName>
    </submittedName>
</protein>
<reference evidence="7 8" key="1">
    <citation type="submission" date="2013-08" db="EMBL/GenBank/DDBJ databases">
        <authorList>
            <person name="Huang J."/>
            <person name="Wang G."/>
        </authorList>
    </citation>
    <scope>NUCLEOTIDE SEQUENCE [LARGE SCALE GENOMIC DNA]</scope>
    <source>
        <strain evidence="7 8">JSM 076056</strain>
    </source>
</reference>
<dbReference type="RefSeq" id="WP_026799347.1">
    <property type="nucleotide sequence ID" value="NZ_AULI01000002.1"/>
</dbReference>
<dbReference type="Gene3D" id="3.50.50.100">
    <property type="match status" value="1"/>
</dbReference>
<evidence type="ECO:0000313" key="7">
    <source>
        <dbReference type="EMBL" id="KGX91988.1"/>
    </source>
</evidence>
<keyword evidence="3" id="KW-0285">Flavoprotein</keyword>
<comment type="caution">
    <text evidence="7">The sequence shown here is derived from an EMBL/GenBank/DDBJ whole genome shotgun (WGS) entry which is preliminary data.</text>
</comment>
<keyword evidence="8" id="KW-1185">Reference proteome</keyword>
<dbReference type="AlphaFoldDB" id="A0A0A5GLB5"/>
<evidence type="ECO:0000256" key="2">
    <source>
        <dbReference type="ARBA" id="ARBA00005272"/>
    </source>
</evidence>
<dbReference type="OrthoDB" id="9772934at2"/>
<dbReference type="GO" id="GO:0003955">
    <property type="term" value="F:NAD(P)H dehydrogenase (quinone) activity"/>
    <property type="evidence" value="ECO:0007669"/>
    <property type="project" value="TreeGrafter"/>
</dbReference>
<organism evidence="7 8">
    <name type="scientific">Pontibacillus halophilus JSM 076056 = DSM 19796</name>
    <dbReference type="NCBI Taxonomy" id="1385510"/>
    <lineage>
        <taxon>Bacteria</taxon>
        <taxon>Bacillati</taxon>
        <taxon>Bacillota</taxon>
        <taxon>Bacilli</taxon>
        <taxon>Bacillales</taxon>
        <taxon>Bacillaceae</taxon>
        <taxon>Pontibacillus</taxon>
    </lineage>
</organism>
<evidence type="ECO:0000256" key="4">
    <source>
        <dbReference type="ARBA" id="ARBA00022827"/>
    </source>
</evidence>
<dbReference type="SUPFAM" id="SSF51905">
    <property type="entry name" value="FAD/NAD(P)-binding domain"/>
    <property type="match status" value="2"/>
</dbReference>
<comment type="similarity">
    <text evidence="2">Belongs to the NADH dehydrogenase family.</text>
</comment>
<evidence type="ECO:0000256" key="3">
    <source>
        <dbReference type="ARBA" id="ARBA00022630"/>
    </source>
</evidence>
<dbReference type="Proteomes" id="UP000030528">
    <property type="component" value="Unassembled WGS sequence"/>
</dbReference>
<dbReference type="EMBL" id="AVPE01000008">
    <property type="protein sequence ID" value="KGX91988.1"/>
    <property type="molecule type" value="Genomic_DNA"/>
</dbReference>
<name>A0A0A5GLB5_9BACI</name>
<keyword evidence="4" id="KW-0274">FAD</keyword>
<dbReference type="STRING" id="1385510.GCA_000425205_00561"/>
<dbReference type="PANTHER" id="PTHR42913">
    <property type="entry name" value="APOPTOSIS-INDUCING FACTOR 1"/>
    <property type="match status" value="1"/>
</dbReference>
<dbReference type="InterPro" id="IPR023753">
    <property type="entry name" value="FAD/NAD-binding_dom"/>
</dbReference>
<proteinExistence type="inferred from homology"/>
<dbReference type="PANTHER" id="PTHR42913:SF9">
    <property type="entry name" value="SLR1591 PROTEIN"/>
    <property type="match status" value="1"/>
</dbReference>
<evidence type="ECO:0000256" key="5">
    <source>
        <dbReference type="ARBA" id="ARBA00023002"/>
    </source>
</evidence>